<evidence type="ECO:0000259" key="9">
    <source>
        <dbReference type="Pfam" id="PF25147"/>
    </source>
</evidence>
<dbReference type="AlphaFoldDB" id="A0A1E3QNT8"/>
<sequence length="274" mass="29388">MLFLPIIGLLAQFASALTISEGSVTVGSQKAKFGFEAISAPLTLNAQDSITVSFKLDTADTPDQVMVLLGNERGLETSYFPVVTGTTAKLVIPAAKIPAALKAQHRLVLNLVLGAFGKEVYDDEDKGFVTSHEEPLFLQIGELQPSKELLQQPFESAPRFSAKPEIIHQFRDSSQTVNPAIALVFVGGIGALFVGLLGVWLSFGVLNVKNAPSANGNLVFHVGLLGSIVAFEVVFFKYYVSSSVFATIARIAVLAGPAVFSGSRVFREFAIRRK</sequence>
<protein>
    <recommendedName>
        <fullName evidence="9">Ribophorin II C-terminal domain-containing protein</fullName>
    </recommendedName>
</protein>
<organism evidence="10 11">
    <name type="scientific">Babjeviella inositovora NRRL Y-12698</name>
    <dbReference type="NCBI Taxonomy" id="984486"/>
    <lineage>
        <taxon>Eukaryota</taxon>
        <taxon>Fungi</taxon>
        <taxon>Dikarya</taxon>
        <taxon>Ascomycota</taxon>
        <taxon>Saccharomycotina</taxon>
        <taxon>Pichiomycetes</taxon>
        <taxon>Serinales incertae sedis</taxon>
        <taxon>Babjeviella</taxon>
    </lineage>
</organism>
<evidence type="ECO:0000256" key="4">
    <source>
        <dbReference type="ARBA" id="ARBA00022824"/>
    </source>
</evidence>
<keyword evidence="11" id="KW-1185">Reference proteome</keyword>
<dbReference type="RefSeq" id="XP_018984669.1">
    <property type="nucleotide sequence ID" value="XM_019130494.1"/>
</dbReference>
<feature type="transmembrane region" description="Helical" evidence="7">
    <location>
        <begin position="245"/>
        <end position="266"/>
    </location>
</feature>
<reference evidence="11" key="1">
    <citation type="submission" date="2016-05" db="EMBL/GenBank/DDBJ databases">
        <title>Comparative genomics of biotechnologically important yeasts.</title>
        <authorList>
            <consortium name="DOE Joint Genome Institute"/>
            <person name="Riley R."/>
            <person name="Haridas S."/>
            <person name="Wolfe K.H."/>
            <person name="Lopes M.R."/>
            <person name="Hittinger C.T."/>
            <person name="Goker M."/>
            <person name="Salamov A."/>
            <person name="Wisecaver J."/>
            <person name="Long T.M."/>
            <person name="Aerts A.L."/>
            <person name="Barry K."/>
            <person name="Choi C."/>
            <person name="Clum A."/>
            <person name="Coughlan A.Y."/>
            <person name="Deshpande S."/>
            <person name="Douglass A.P."/>
            <person name="Hanson S.J."/>
            <person name="Klenk H.-P."/>
            <person name="Labutti K."/>
            <person name="Lapidus A."/>
            <person name="Lindquist E."/>
            <person name="Lipzen A."/>
            <person name="Meier-Kolthoff J.P."/>
            <person name="Ohm R.A."/>
            <person name="Otillar R.P."/>
            <person name="Pangilinan J."/>
            <person name="Peng Y."/>
            <person name="Rokas A."/>
            <person name="Rosa C.A."/>
            <person name="Scheuner C."/>
            <person name="Sibirny A.A."/>
            <person name="Slot J.C."/>
            <person name="Stielow J.B."/>
            <person name="Sun H."/>
            <person name="Kurtzman C.P."/>
            <person name="Blackwell M."/>
            <person name="Grigoriev I.V."/>
            <person name="Jeffries T.W."/>
        </authorList>
    </citation>
    <scope>NUCLEOTIDE SEQUENCE [LARGE SCALE GENOMIC DNA]</scope>
    <source>
        <strain evidence="11">NRRL Y-12698</strain>
    </source>
</reference>
<comment type="subcellular location">
    <subcellularLocation>
        <location evidence="1">Endoplasmic reticulum membrane</location>
        <topology evidence="1">Multi-pass membrane protein</topology>
    </subcellularLocation>
</comment>
<name>A0A1E3QNT8_9ASCO</name>
<keyword evidence="6 7" id="KW-0472">Membrane</keyword>
<accession>A0A1E3QNT8</accession>
<keyword evidence="2 7" id="KW-0812">Transmembrane</keyword>
<keyword evidence="5 7" id="KW-1133">Transmembrane helix</keyword>
<feature type="signal peptide" evidence="8">
    <location>
        <begin position="1"/>
        <end position="16"/>
    </location>
</feature>
<dbReference type="GO" id="GO:0008250">
    <property type="term" value="C:oligosaccharyltransferase complex"/>
    <property type="evidence" value="ECO:0007669"/>
    <property type="project" value="InterPro"/>
</dbReference>
<evidence type="ECO:0000256" key="1">
    <source>
        <dbReference type="ARBA" id="ARBA00004477"/>
    </source>
</evidence>
<dbReference type="OrthoDB" id="432292at2759"/>
<keyword evidence="4" id="KW-0256">Endoplasmic reticulum</keyword>
<proteinExistence type="predicted"/>
<feature type="transmembrane region" description="Helical" evidence="7">
    <location>
        <begin position="180"/>
        <end position="206"/>
    </location>
</feature>
<dbReference type="GeneID" id="30148347"/>
<evidence type="ECO:0000256" key="7">
    <source>
        <dbReference type="SAM" id="Phobius"/>
    </source>
</evidence>
<evidence type="ECO:0000313" key="10">
    <source>
        <dbReference type="EMBL" id="ODQ79341.1"/>
    </source>
</evidence>
<dbReference type="EMBL" id="KV454432">
    <property type="protein sequence ID" value="ODQ79341.1"/>
    <property type="molecule type" value="Genomic_DNA"/>
</dbReference>
<evidence type="ECO:0000313" key="11">
    <source>
        <dbReference type="Proteomes" id="UP000094336"/>
    </source>
</evidence>
<evidence type="ECO:0000256" key="2">
    <source>
        <dbReference type="ARBA" id="ARBA00022692"/>
    </source>
</evidence>
<evidence type="ECO:0000256" key="8">
    <source>
        <dbReference type="SAM" id="SignalP"/>
    </source>
</evidence>
<dbReference type="PANTHER" id="PTHR12640:SF0">
    <property type="entry name" value="DOLICHYL-DIPHOSPHOOLIGOSACCHARIDE--PROTEIN GLYCOSYLTRANSFERASE SUBUNIT 2"/>
    <property type="match status" value="1"/>
</dbReference>
<dbReference type="STRING" id="984486.A0A1E3QNT8"/>
<dbReference type="InterPro" id="IPR056790">
    <property type="entry name" value="Ribophorin_II_C"/>
</dbReference>
<dbReference type="InterPro" id="IPR008814">
    <property type="entry name" value="Swp1"/>
</dbReference>
<evidence type="ECO:0000256" key="5">
    <source>
        <dbReference type="ARBA" id="ARBA00022989"/>
    </source>
</evidence>
<dbReference type="PANTHER" id="PTHR12640">
    <property type="entry name" value="RIBOPHORIN II"/>
    <property type="match status" value="1"/>
</dbReference>
<dbReference type="UniPathway" id="UPA00378"/>
<feature type="chain" id="PRO_5044283028" description="Ribophorin II C-terminal domain-containing protein" evidence="8">
    <location>
        <begin position="17"/>
        <end position="274"/>
    </location>
</feature>
<keyword evidence="3 8" id="KW-0732">Signal</keyword>
<dbReference type="GO" id="GO:0006487">
    <property type="term" value="P:protein N-linked glycosylation"/>
    <property type="evidence" value="ECO:0007669"/>
    <property type="project" value="TreeGrafter"/>
</dbReference>
<dbReference type="Proteomes" id="UP000094336">
    <property type="component" value="Unassembled WGS sequence"/>
</dbReference>
<dbReference type="Pfam" id="PF25147">
    <property type="entry name" value="Ribophorin_II_C"/>
    <property type="match status" value="1"/>
</dbReference>
<evidence type="ECO:0000256" key="6">
    <source>
        <dbReference type="ARBA" id="ARBA00023136"/>
    </source>
</evidence>
<feature type="domain" description="Ribophorin II C-terminal" evidence="9">
    <location>
        <begin position="170"/>
        <end position="273"/>
    </location>
</feature>
<feature type="transmembrane region" description="Helical" evidence="7">
    <location>
        <begin position="218"/>
        <end position="239"/>
    </location>
</feature>
<evidence type="ECO:0000256" key="3">
    <source>
        <dbReference type="ARBA" id="ARBA00022729"/>
    </source>
</evidence>
<gene>
    <name evidence="10" type="ORF">BABINDRAFT_167210</name>
</gene>